<dbReference type="EMBL" id="AYMZ01000008">
    <property type="protein sequence ID" value="ETF06382.1"/>
    <property type="molecule type" value="Genomic_DNA"/>
</dbReference>
<evidence type="ECO:0000313" key="1">
    <source>
        <dbReference type="EMBL" id="ETF06382.1"/>
    </source>
</evidence>
<organism evidence="1">
    <name type="scientific">Pseudomonas moraviensis R28-S</name>
    <dbReference type="NCBI Taxonomy" id="1395516"/>
    <lineage>
        <taxon>Bacteria</taxon>
        <taxon>Pseudomonadati</taxon>
        <taxon>Pseudomonadota</taxon>
        <taxon>Gammaproteobacteria</taxon>
        <taxon>Pseudomonadales</taxon>
        <taxon>Pseudomonadaceae</taxon>
        <taxon>Pseudomonas</taxon>
    </lineage>
</organism>
<dbReference type="RefSeq" id="WP_024013801.1">
    <property type="nucleotide sequence ID" value="NZ_CM002330.1"/>
</dbReference>
<dbReference type="Proteomes" id="UP000024771">
    <property type="component" value="Chromosome"/>
</dbReference>
<dbReference type="HOGENOM" id="CLU_138469_0_0_6"/>
<gene>
    <name evidence="1" type="ORF">PMO01_18925</name>
</gene>
<proteinExistence type="predicted"/>
<protein>
    <submittedName>
        <fullName evidence="1">Uncharacterized protein</fullName>
    </submittedName>
</protein>
<dbReference type="AlphaFoldDB" id="V8R380"/>
<comment type="caution">
    <text evidence="1">The sequence shown here is derived from an EMBL/GenBank/DDBJ whole genome shotgun (WGS) entry which is preliminary data.</text>
</comment>
<sequence>MEKPQFDENFARVSRDNYVTGKAALNFPHFGKTTGGWHFLSYFDRETGVAKVSLAGVHYPDTTAFFGKTGIFDVTDRFAERGWELEGKRLFMADHYRAAGDMIIKWTLSDSDYCNVEISDWFPTHAERQKLFALLNLGKQRLSELGRQQRLEVWLSSQ</sequence>
<name>V8R380_9PSED</name>
<accession>V8R380</accession>
<dbReference type="eggNOG" id="ENOG50334RD">
    <property type="taxonomic scope" value="Bacteria"/>
</dbReference>
<dbReference type="PATRIC" id="fig|1395516.4.peg.3843"/>
<reference evidence="1" key="1">
    <citation type="journal article" date="2014" name="Genome Announc.">
        <title>Draft Genome Sequence of Pseudomonas moraviensis R28-S.</title>
        <authorList>
            <person name="Hunter S.S."/>
            <person name="Yano H."/>
            <person name="Loftie-Eaton W."/>
            <person name="Hughes J."/>
            <person name="De Gelder L."/>
            <person name="Stragier P."/>
            <person name="De Vos P."/>
            <person name="Settles M.L."/>
            <person name="Top E.M."/>
        </authorList>
    </citation>
    <scope>NUCLEOTIDE SEQUENCE [LARGE SCALE GENOMIC DNA]</scope>
    <source>
        <strain evidence="1">R28-S</strain>
    </source>
</reference>